<dbReference type="RefSeq" id="WP_169656600.1">
    <property type="nucleotide sequence ID" value="NZ_JABANE010000022.1"/>
</dbReference>
<dbReference type="GO" id="GO:0005737">
    <property type="term" value="C:cytoplasm"/>
    <property type="evidence" value="ECO:0007669"/>
    <property type="project" value="TreeGrafter"/>
</dbReference>
<evidence type="ECO:0000256" key="6">
    <source>
        <dbReference type="PIRNR" id="PIRNR000477"/>
    </source>
</evidence>
<dbReference type="InterPro" id="IPR011270">
    <property type="entry name" value="Pur_Nuc_Pase_Ino/Guo-sp"/>
</dbReference>
<comment type="function">
    <text evidence="6">The purine nucleoside phosphorylases catalyze the phosphorolytic breakdown of the N-glycosidic bond in the beta-(deoxy)ribonucleoside molecules, with the formation of the corresponding free purine bases and pentose-1-phosphate.</text>
</comment>
<name>A0A7X9P333_9BACT</name>
<dbReference type="NCBIfam" id="NF006054">
    <property type="entry name" value="PRK08202.1"/>
    <property type="match status" value="1"/>
</dbReference>
<organism evidence="8 9">
    <name type="scientific">Flammeovirga aprica JL-4</name>
    <dbReference type="NCBI Taxonomy" id="694437"/>
    <lineage>
        <taxon>Bacteria</taxon>
        <taxon>Pseudomonadati</taxon>
        <taxon>Bacteroidota</taxon>
        <taxon>Cytophagia</taxon>
        <taxon>Cytophagales</taxon>
        <taxon>Flammeovirgaceae</taxon>
        <taxon>Flammeovirga</taxon>
    </lineage>
</organism>
<comment type="subunit">
    <text evidence="3">Homotrimer.</text>
</comment>
<sequence>MITYKEKVEECVQKVQTLCDGFQPEVGIVLGTGLGGLVEELDIKYDLSYEKLPHFPLSTVESHKGRLIFGYLNGRKVVAMQGRFHFYEGYDMKEVTFPIRVLKLLGISALIISNAAGGINPNFQKSDLMIINDHINLMFANPLIGKNVNEWGDRFPDMFEPYSNDLIEKAKEVVKEHNLPVHEGVYAAVTGPNLETKAEYKYLGIIGADVVGMSTVPEVIVAVQMKLPVFAVSVVTDLCYEGALQPVDLPEILKNASNAEPHLSKLIGGLLTKII</sequence>
<dbReference type="PANTHER" id="PTHR11904">
    <property type="entry name" value="METHYLTHIOADENOSINE/PURINE NUCLEOSIDE PHOSPHORYLASE"/>
    <property type="match status" value="1"/>
</dbReference>
<comment type="pathway">
    <text evidence="1 6">Purine metabolism; purine nucleoside salvage.</text>
</comment>
<dbReference type="EC" id="2.4.2.1" evidence="6"/>
<gene>
    <name evidence="8" type="ORF">HHU12_10005</name>
</gene>
<keyword evidence="9" id="KW-1185">Reference proteome</keyword>
<dbReference type="InterPro" id="IPR018099">
    <property type="entry name" value="Purine_phosphorylase-2_CS"/>
</dbReference>
<dbReference type="Pfam" id="PF01048">
    <property type="entry name" value="PNP_UDP_1"/>
    <property type="match status" value="1"/>
</dbReference>
<dbReference type="CDD" id="cd09009">
    <property type="entry name" value="PNP-EcPNPII_like"/>
    <property type="match status" value="1"/>
</dbReference>
<dbReference type="Proteomes" id="UP000576082">
    <property type="component" value="Unassembled WGS sequence"/>
</dbReference>
<dbReference type="GO" id="GO:0009116">
    <property type="term" value="P:nucleoside metabolic process"/>
    <property type="evidence" value="ECO:0007669"/>
    <property type="project" value="InterPro"/>
</dbReference>
<protein>
    <recommendedName>
        <fullName evidence="6">Purine nucleoside phosphorylase</fullName>
        <ecNumber evidence="6">2.4.2.1</ecNumber>
    </recommendedName>
    <alternativeName>
        <fullName evidence="6">Inosine-guanosine phosphorylase</fullName>
    </alternativeName>
</protein>
<evidence type="ECO:0000313" key="9">
    <source>
        <dbReference type="Proteomes" id="UP000576082"/>
    </source>
</evidence>
<dbReference type="PIRSF" id="PIRSF000477">
    <property type="entry name" value="PurNPase"/>
    <property type="match status" value="1"/>
</dbReference>
<reference evidence="8 9" key="1">
    <citation type="submission" date="2020-04" db="EMBL/GenBank/DDBJ databases">
        <title>Flammeovirga sp. SR4, a novel species isolated from seawater.</title>
        <authorList>
            <person name="Wang X."/>
        </authorList>
    </citation>
    <scope>NUCLEOTIDE SEQUENCE [LARGE SCALE GENOMIC DNA]</scope>
    <source>
        <strain evidence="8 9">ATCC 23126</strain>
    </source>
</reference>
<comment type="similarity">
    <text evidence="2 6">Belongs to the PNP/MTAP phosphorylase family.</text>
</comment>
<keyword evidence="4 6" id="KW-0328">Glycosyltransferase</keyword>
<comment type="caution">
    <text evidence="8">The sequence shown here is derived from an EMBL/GenBank/DDBJ whole genome shotgun (WGS) entry which is preliminary data.</text>
</comment>
<dbReference type="InterPro" id="IPR000845">
    <property type="entry name" value="Nucleoside_phosphorylase_d"/>
</dbReference>
<dbReference type="InterPro" id="IPR011268">
    <property type="entry name" value="Purine_phosphorylase"/>
</dbReference>
<dbReference type="PANTHER" id="PTHR11904:SF9">
    <property type="entry name" value="PURINE NUCLEOSIDE PHOSPHORYLASE-RELATED"/>
    <property type="match status" value="1"/>
</dbReference>
<accession>A0A7X9P333</accession>
<evidence type="ECO:0000256" key="4">
    <source>
        <dbReference type="ARBA" id="ARBA00022676"/>
    </source>
</evidence>
<dbReference type="SUPFAM" id="SSF53167">
    <property type="entry name" value="Purine and uridine phosphorylases"/>
    <property type="match status" value="1"/>
</dbReference>
<dbReference type="AlphaFoldDB" id="A0A7X9P333"/>
<evidence type="ECO:0000256" key="2">
    <source>
        <dbReference type="ARBA" id="ARBA00006751"/>
    </source>
</evidence>
<evidence type="ECO:0000256" key="3">
    <source>
        <dbReference type="ARBA" id="ARBA00011233"/>
    </source>
</evidence>
<dbReference type="NCBIfam" id="TIGR01700">
    <property type="entry name" value="PNPH"/>
    <property type="match status" value="1"/>
</dbReference>
<proteinExistence type="inferred from homology"/>
<dbReference type="EMBL" id="JABANE010000022">
    <property type="protein sequence ID" value="NME68293.1"/>
    <property type="molecule type" value="Genomic_DNA"/>
</dbReference>
<feature type="domain" description="Nucleoside phosphorylase" evidence="7">
    <location>
        <begin position="26"/>
        <end position="270"/>
    </location>
</feature>
<dbReference type="PROSITE" id="PS01240">
    <property type="entry name" value="PNP_MTAP_2"/>
    <property type="match status" value="1"/>
</dbReference>
<dbReference type="NCBIfam" id="TIGR01697">
    <property type="entry name" value="PNPH-PUNA-XAPA"/>
    <property type="match status" value="1"/>
</dbReference>
<evidence type="ECO:0000313" key="8">
    <source>
        <dbReference type="EMBL" id="NME68293.1"/>
    </source>
</evidence>
<evidence type="ECO:0000256" key="1">
    <source>
        <dbReference type="ARBA" id="ARBA00005058"/>
    </source>
</evidence>
<dbReference type="InterPro" id="IPR035994">
    <property type="entry name" value="Nucleoside_phosphorylase_sf"/>
</dbReference>
<keyword evidence="5 6" id="KW-0808">Transferase</keyword>
<dbReference type="GO" id="GO:0004731">
    <property type="term" value="F:purine-nucleoside phosphorylase activity"/>
    <property type="evidence" value="ECO:0007669"/>
    <property type="project" value="UniProtKB-EC"/>
</dbReference>
<dbReference type="UniPathway" id="UPA00606"/>
<evidence type="ECO:0000259" key="7">
    <source>
        <dbReference type="Pfam" id="PF01048"/>
    </source>
</evidence>
<evidence type="ECO:0000256" key="5">
    <source>
        <dbReference type="ARBA" id="ARBA00022679"/>
    </source>
</evidence>
<dbReference type="Gene3D" id="3.40.50.1580">
    <property type="entry name" value="Nucleoside phosphorylase domain"/>
    <property type="match status" value="1"/>
</dbReference>